<name>A0ABT9QVE4_9ACTN</name>
<dbReference type="RefSeq" id="WP_307568139.1">
    <property type="nucleotide sequence ID" value="NZ_JAUSQU010000001.1"/>
</dbReference>
<keyword evidence="5 9" id="KW-0560">Oxidoreductase</keyword>
<evidence type="ECO:0000256" key="7">
    <source>
        <dbReference type="ARBA" id="ARBA00023033"/>
    </source>
</evidence>
<dbReference type="InterPro" id="IPR002397">
    <property type="entry name" value="Cyt_P450_B"/>
</dbReference>
<evidence type="ECO:0000256" key="4">
    <source>
        <dbReference type="ARBA" id="ARBA00022723"/>
    </source>
</evidence>
<dbReference type="CDD" id="cd11031">
    <property type="entry name" value="Cyp158A-like"/>
    <property type="match status" value="1"/>
</dbReference>
<comment type="cofactor">
    <cofactor evidence="1">
        <name>heme</name>
        <dbReference type="ChEBI" id="CHEBI:30413"/>
    </cofactor>
</comment>
<gene>
    <name evidence="9" type="ORF">J2853_009205</name>
</gene>
<keyword evidence="9" id="KW-0418">Kinase</keyword>
<dbReference type="Gene3D" id="1.10.630.10">
    <property type="entry name" value="Cytochrome P450"/>
    <property type="match status" value="1"/>
</dbReference>
<dbReference type="GO" id="GO:0016491">
    <property type="term" value="F:oxidoreductase activity"/>
    <property type="evidence" value="ECO:0007669"/>
    <property type="project" value="UniProtKB-KW"/>
</dbReference>
<evidence type="ECO:0000313" key="10">
    <source>
        <dbReference type="Proteomes" id="UP001225356"/>
    </source>
</evidence>
<dbReference type="PRINTS" id="PR00359">
    <property type="entry name" value="BP450"/>
</dbReference>
<comment type="similarity">
    <text evidence="2">Belongs to the cytochrome P450 family.</text>
</comment>
<evidence type="ECO:0000256" key="3">
    <source>
        <dbReference type="ARBA" id="ARBA00022617"/>
    </source>
</evidence>
<dbReference type="Proteomes" id="UP001225356">
    <property type="component" value="Unassembled WGS sequence"/>
</dbReference>
<dbReference type="PANTHER" id="PTHR46696">
    <property type="entry name" value="P450, PUTATIVE (EUROFUNG)-RELATED"/>
    <property type="match status" value="1"/>
</dbReference>
<dbReference type="Pfam" id="PF00067">
    <property type="entry name" value="p450"/>
    <property type="match status" value="1"/>
</dbReference>
<evidence type="ECO:0000256" key="1">
    <source>
        <dbReference type="ARBA" id="ARBA00001971"/>
    </source>
</evidence>
<protein>
    <submittedName>
        <fullName evidence="9">Pentalenolactone synthase</fullName>
        <ecNumber evidence="9">1.14.19.8</ecNumber>
    </submittedName>
</protein>
<reference evidence="9 10" key="1">
    <citation type="submission" date="2023-07" db="EMBL/GenBank/DDBJ databases">
        <title>Sequencing the genomes of 1000 actinobacteria strains.</title>
        <authorList>
            <person name="Klenk H.-P."/>
        </authorList>
    </citation>
    <scope>NUCLEOTIDE SEQUENCE [LARGE SCALE GENOMIC DNA]</scope>
    <source>
        <strain evidence="9 10">DSM 46740</strain>
    </source>
</reference>
<dbReference type="PANTHER" id="PTHR46696:SF5">
    <property type="entry name" value="CYTOCHROME P450 BJ-1"/>
    <property type="match status" value="1"/>
</dbReference>
<dbReference type="EMBL" id="JAUSQU010000001">
    <property type="protein sequence ID" value="MDP9849994.1"/>
    <property type="molecule type" value="Genomic_DNA"/>
</dbReference>
<dbReference type="PRINTS" id="PR00385">
    <property type="entry name" value="P450"/>
</dbReference>
<evidence type="ECO:0000313" key="9">
    <source>
        <dbReference type="EMBL" id="MDP9849994.1"/>
    </source>
</evidence>
<keyword evidence="4" id="KW-0479">Metal-binding</keyword>
<evidence type="ECO:0000256" key="5">
    <source>
        <dbReference type="ARBA" id="ARBA00023002"/>
    </source>
</evidence>
<dbReference type="SUPFAM" id="SSF48264">
    <property type="entry name" value="Cytochrome P450"/>
    <property type="match status" value="1"/>
</dbReference>
<evidence type="ECO:0000256" key="2">
    <source>
        <dbReference type="ARBA" id="ARBA00010617"/>
    </source>
</evidence>
<keyword evidence="9" id="KW-0808">Transferase</keyword>
<proteinExistence type="inferred from homology"/>
<keyword evidence="6" id="KW-0408">Iron</keyword>
<dbReference type="GO" id="GO:0016301">
    <property type="term" value="F:kinase activity"/>
    <property type="evidence" value="ECO:0007669"/>
    <property type="project" value="UniProtKB-KW"/>
</dbReference>
<dbReference type="EC" id="1.14.19.8" evidence="9"/>
<dbReference type="InterPro" id="IPR036396">
    <property type="entry name" value="Cyt_P450_sf"/>
</dbReference>
<evidence type="ECO:0000256" key="8">
    <source>
        <dbReference type="SAM" id="MobiDB-lite"/>
    </source>
</evidence>
<keyword evidence="3" id="KW-0349">Heme</keyword>
<feature type="region of interest" description="Disordered" evidence="8">
    <location>
        <begin position="1"/>
        <end position="22"/>
    </location>
</feature>
<accession>A0ABT9QVE4</accession>
<keyword evidence="7" id="KW-0503">Monooxygenase</keyword>
<organism evidence="9 10">
    <name type="scientific">Streptosporangium lutulentum</name>
    <dbReference type="NCBI Taxonomy" id="1461250"/>
    <lineage>
        <taxon>Bacteria</taxon>
        <taxon>Bacillati</taxon>
        <taxon>Actinomycetota</taxon>
        <taxon>Actinomycetes</taxon>
        <taxon>Streptosporangiales</taxon>
        <taxon>Streptosporangiaceae</taxon>
        <taxon>Streptosporangium</taxon>
    </lineage>
</organism>
<comment type="caution">
    <text evidence="9">The sequence shown here is derived from an EMBL/GenBank/DDBJ whole genome shotgun (WGS) entry which is preliminary data.</text>
</comment>
<keyword evidence="10" id="KW-1185">Reference proteome</keyword>
<dbReference type="InterPro" id="IPR001128">
    <property type="entry name" value="Cyt_P450"/>
</dbReference>
<evidence type="ECO:0000256" key="6">
    <source>
        <dbReference type="ARBA" id="ARBA00023004"/>
    </source>
</evidence>
<feature type="compositionally biased region" description="Basic and acidic residues" evidence="8">
    <location>
        <begin position="1"/>
        <end position="11"/>
    </location>
</feature>
<sequence length="404" mass="44375">MDDRLADHTGHIDPTGLPRLPFEREDPLEVPEMYRTLRTTRPVTRVRTQAGDLAWLVSGYEEARQAFADPRLGRSSPDPDRAARISDSVLIGGPSGAIETEKAEHDRMRRMLVPAFSARRMSALGPHVQELVDGLLDRMAELPPPVDLREELSLPLPVLVICELLGVPYGDRRYFRKLADAMTDLSDRRRAGAAKAELTGYTREILIGKRANPADDVFSDLATMDASDDEISSLAAGLLFAGHETTVNRIDYGVLLMLSNPSQRDALIADPSLTDGAVEEILRMAAPGNHGLPRYAHEDVTIGGVTIRRGEAVVIVTMSANRDERVFPEPDRFDIGRPLGDPQLSFGYAARYCIGASLARVELRSVFTGLFRRFPTLALAVPAGELVEREASLSGGFTRIPVTW</sequence>